<dbReference type="EMBL" id="CP118615">
    <property type="protein sequence ID" value="WDZ83022.1"/>
    <property type="molecule type" value="Genomic_DNA"/>
</dbReference>
<dbReference type="RefSeq" id="WP_275029405.1">
    <property type="nucleotide sequence ID" value="NZ_CP118615.1"/>
</dbReference>
<sequence>MSDRPTTGLPSRLTPVSTVAAVTVLLAELVQLGAYRLLRSQAVAAGSYLDLHQVTGWYTPFSWANLTVAAVAAVVAATTAREVIRHDVSRSPAIRLGWAVTGLLLLVYALWSVWAGAAELLVGGAGYAVYAGAAPDPAHVAAMLDAAADRPYPLADGWRLALAVAWVGAHLRLVRRPDDVPVTVP</sequence>
<evidence type="ECO:0000256" key="1">
    <source>
        <dbReference type="SAM" id="Phobius"/>
    </source>
</evidence>
<gene>
    <name evidence="2" type="ORF">PVK37_21445</name>
</gene>
<accession>A0ABY7ZL53</accession>
<dbReference type="Proteomes" id="UP001219605">
    <property type="component" value="Chromosome"/>
</dbReference>
<keyword evidence="1" id="KW-0472">Membrane</keyword>
<evidence type="ECO:0000313" key="3">
    <source>
        <dbReference type="Proteomes" id="UP001219605"/>
    </source>
</evidence>
<organism evidence="2 3">
    <name type="scientific">Micromonospora cathayae</name>
    <dbReference type="NCBI Taxonomy" id="3028804"/>
    <lineage>
        <taxon>Bacteria</taxon>
        <taxon>Bacillati</taxon>
        <taxon>Actinomycetota</taxon>
        <taxon>Actinomycetes</taxon>
        <taxon>Micromonosporales</taxon>
        <taxon>Micromonosporaceae</taxon>
        <taxon>Micromonospora</taxon>
    </lineage>
</organism>
<proteinExistence type="predicted"/>
<keyword evidence="1" id="KW-0812">Transmembrane</keyword>
<keyword evidence="1" id="KW-1133">Transmembrane helix</keyword>
<name>A0ABY7ZL53_9ACTN</name>
<keyword evidence="3" id="KW-1185">Reference proteome</keyword>
<evidence type="ECO:0000313" key="2">
    <source>
        <dbReference type="EMBL" id="WDZ83022.1"/>
    </source>
</evidence>
<feature type="transmembrane region" description="Helical" evidence="1">
    <location>
        <begin position="96"/>
        <end position="114"/>
    </location>
</feature>
<protein>
    <submittedName>
        <fullName evidence="2">Uncharacterized protein</fullName>
    </submittedName>
</protein>
<feature type="transmembrane region" description="Helical" evidence="1">
    <location>
        <begin position="61"/>
        <end position="84"/>
    </location>
</feature>
<reference evidence="2 3" key="1">
    <citation type="submission" date="2023-02" db="EMBL/GenBank/DDBJ databases">
        <authorList>
            <person name="Mo P."/>
        </authorList>
    </citation>
    <scope>NUCLEOTIDE SEQUENCE [LARGE SCALE GENOMIC DNA]</scope>
    <source>
        <strain evidence="2 3">HUAS 3</strain>
    </source>
</reference>